<organism evidence="2 3">
    <name type="scientific">Candidatus Merdimorpha stercoravium</name>
    <dbReference type="NCBI Taxonomy" id="2840863"/>
    <lineage>
        <taxon>Bacteria</taxon>
        <taxon>Pseudomonadati</taxon>
        <taxon>Bacteroidota</taxon>
        <taxon>Flavobacteriia</taxon>
        <taxon>Flavobacteriales</taxon>
        <taxon>Candidatus Merdimorpha</taxon>
    </lineage>
</organism>
<sequence>MKKIPWIALSFVCLFAGACTEGVAFENNTERALQEGSFAGVLALEIRQKDGQTHLLPSRNDTLYVRIEGFQNGNAGMSAAQPRYEQDGDRLILRVPDGGSFEGASRRRVTVQVPACVEKIKVKNRGDVQAEGLTVRSLELVSTRGKVDPGDCCGWEKVHISSRE</sequence>
<gene>
    <name evidence="2" type="ORF">IAC44_01080</name>
</gene>
<comment type="caution">
    <text evidence="2">The sequence shown here is derived from an EMBL/GenBank/DDBJ whole genome shotgun (WGS) entry which is preliminary data.</text>
</comment>
<reference evidence="2" key="2">
    <citation type="journal article" date="2021" name="PeerJ">
        <title>Extensive microbial diversity within the chicken gut microbiome revealed by metagenomics and culture.</title>
        <authorList>
            <person name="Gilroy R."/>
            <person name="Ravi A."/>
            <person name="Getino M."/>
            <person name="Pursley I."/>
            <person name="Horton D.L."/>
            <person name="Alikhan N.F."/>
            <person name="Baker D."/>
            <person name="Gharbi K."/>
            <person name="Hall N."/>
            <person name="Watson M."/>
            <person name="Adriaenssens E.M."/>
            <person name="Foster-Nyarko E."/>
            <person name="Jarju S."/>
            <person name="Secka A."/>
            <person name="Antonio M."/>
            <person name="Oren A."/>
            <person name="Chaudhuri R.R."/>
            <person name="La Ragione R."/>
            <person name="Hildebrand F."/>
            <person name="Pallen M.J."/>
        </authorList>
    </citation>
    <scope>NUCLEOTIDE SEQUENCE</scope>
    <source>
        <strain evidence="2">1383</strain>
    </source>
</reference>
<reference evidence="2" key="1">
    <citation type="submission" date="2020-10" db="EMBL/GenBank/DDBJ databases">
        <authorList>
            <person name="Gilroy R."/>
        </authorList>
    </citation>
    <scope>NUCLEOTIDE SEQUENCE</scope>
    <source>
        <strain evidence="2">1383</strain>
    </source>
</reference>
<proteinExistence type="predicted"/>
<feature type="chain" id="PRO_5039268791" description="Lipoprotein" evidence="1">
    <location>
        <begin position="19"/>
        <end position="164"/>
    </location>
</feature>
<dbReference type="EMBL" id="DVLY01000024">
    <property type="protein sequence ID" value="HIT97411.1"/>
    <property type="molecule type" value="Genomic_DNA"/>
</dbReference>
<dbReference type="Proteomes" id="UP000824161">
    <property type="component" value="Unassembled WGS sequence"/>
</dbReference>
<dbReference type="Gene3D" id="2.160.20.120">
    <property type="match status" value="1"/>
</dbReference>
<keyword evidence="1" id="KW-0732">Signal</keyword>
<protein>
    <recommendedName>
        <fullName evidence="4">Lipoprotein</fullName>
    </recommendedName>
</protein>
<dbReference type="PROSITE" id="PS51257">
    <property type="entry name" value="PROKAR_LIPOPROTEIN"/>
    <property type="match status" value="1"/>
</dbReference>
<evidence type="ECO:0000313" key="3">
    <source>
        <dbReference type="Proteomes" id="UP000824161"/>
    </source>
</evidence>
<evidence type="ECO:0000256" key="1">
    <source>
        <dbReference type="SAM" id="SignalP"/>
    </source>
</evidence>
<name>A0A9D1H8L5_9FLAO</name>
<evidence type="ECO:0000313" key="2">
    <source>
        <dbReference type="EMBL" id="HIT97411.1"/>
    </source>
</evidence>
<accession>A0A9D1H8L5</accession>
<dbReference type="AlphaFoldDB" id="A0A9D1H8L5"/>
<feature type="signal peptide" evidence="1">
    <location>
        <begin position="1"/>
        <end position="18"/>
    </location>
</feature>
<evidence type="ECO:0008006" key="4">
    <source>
        <dbReference type="Google" id="ProtNLM"/>
    </source>
</evidence>